<protein>
    <submittedName>
        <fullName evidence="2">Uncharacterized protein</fullName>
    </submittedName>
</protein>
<dbReference type="Proteomes" id="UP000076584">
    <property type="component" value="Unassembled WGS sequence"/>
</dbReference>
<feature type="region of interest" description="Disordered" evidence="1">
    <location>
        <begin position="117"/>
        <end position="145"/>
    </location>
</feature>
<dbReference type="AlphaFoldDB" id="A0A167ADP5"/>
<dbReference type="EMBL" id="LFIW01001989">
    <property type="protein sequence ID" value="KZL80012.1"/>
    <property type="molecule type" value="Genomic_DNA"/>
</dbReference>
<sequence>LPFPIFITPPGQLQLNRGHEGLQHHRRPLARRHPGFGPQLPARVRVHPEVVQELQPQRRKYTLDHRPRHCQHMGAHCGVQGQCRQEDSHQAQPGKLPWQLRRQPRLGQVRRLRLQGLQAQEDRSRSHGVPVLLQEKEAPRQRDQSLRGHLGLRWCHWLLPG</sequence>
<name>A0A167ADP5_COLIC</name>
<feature type="non-terminal residue" evidence="2">
    <location>
        <position position="1"/>
    </location>
</feature>
<feature type="compositionally biased region" description="Basic and acidic residues" evidence="1">
    <location>
        <begin position="134"/>
        <end position="145"/>
    </location>
</feature>
<evidence type="ECO:0000313" key="3">
    <source>
        <dbReference type="Proteomes" id="UP000076584"/>
    </source>
</evidence>
<comment type="caution">
    <text evidence="2">The sequence shown here is derived from an EMBL/GenBank/DDBJ whole genome shotgun (WGS) entry which is preliminary data.</text>
</comment>
<evidence type="ECO:0000256" key="1">
    <source>
        <dbReference type="SAM" id="MobiDB-lite"/>
    </source>
</evidence>
<accession>A0A167ADP5</accession>
<gene>
    <name evidence="2" type="ORF">CI238_07276</name>
</gene>
<organism evidence="2 3">
    <name type="scientific">Colletotrichum incanum</name>
    <name type="common">Soybean anthracnose fungus</name>
    <dbReference type="NCBI Taxonomy" id="1573173"/>
    <lineage>
        <taxon>Eukaryota</taxon>
        <taxon>Fungi</taxon>
        <taxon>Dikarya</taxon>
        <taxon>Ascomycota</taxon>
        <taxon>Pezizomycotina</taxon>
        <taxon>Sordariomycetes</taxon>
        <taxon>Hypocreomycetidae</taxon>
        <taxon>Glomerellales</taxon>
        <taxon>Glomerellaceae</taxon>
        <taxon>Colletotrichum</taxon>
        <taxon>Colletotrichum spaethianum species complex</taxon>
    </lineage>
</organism>
<keyword evidence="3" id="KW-1185">Reference proteome</keyword>
<reference evidence="2 3" key="1">
    <citation type="submission" date="2015-06" db="EMBL/GenBank/DDBJ databases">
        <title>Survival trade-offs in plant roots during colonization by closely related pathogenic and mutualistic fungi.</title>
        <authorList>
            <person name="Hacquard S."/>
            <person name="Kracher B."/>
            <person name="Hiruma K."/>
            <person name="Weinman A."/>
            <person name="Muench P."/>
            <person name="Garrido Oter R."/>
            <person name="Ver Loren van Themaat E."/>
            <person name="Dallerey J.-F."/>
            <person name="Damm U."/>
            <person name="Henrissat B."/>
            <person name="Lespinet O."/>
            <person name="Thon M."/>
            <person name="Kemen E."/>
            <person name="McHardy A.C."/>
            <person name="Schulze-Lefert P."/>
            <person name="O'Connell R.J."/>
        </authorList>
    </citation>
    <scope>NUCLEOTIDE SEQUENCE [LARGE SCALE GENOMIC DNA]</scope>
    <source>
        <strain evidence="2 3">MAFF 238704</strain>
    </source>
</reference>
<evidence type="ECO:0000313" key="2">
    <source>
        <dbReference type="EMBL" id="KZL80012.1"/>
    </source>
</evidence>
<proteinExistence type="predicted"/>